<evidence type="ECO:0000259" key="7">
    <source>
        <dbReference type="Pfam" id="PF02687"/>
    </source>
</evidence>
<dbReference type="GO" id="GO:0005886">
    <property type="term" value="C:plasma membrane"/>
    <property type="evidence" value="ECO:0007669"/>
    <property type="project" value="UniProtKB-SubCell"/>
</dbReference>
<evidence type="ECO:0000256" key="3">
    <source>
        <dbReference type="ARBA" id="ARBA00022692"/>
    </source>
</evidence>
<organism evidence="9 10">
    <name type="scientific">Croceitalea dokdonensis DOKDO 023</name>
    <dbReference type="NCBI Taxonomy" id="1300341"/>
    <lineage>
        <taxon>Bacteria</taxon>
        <taxon>Pseudomonadati</taxon>
        <taxon>Bacteroidota</taxon>
        <taxon>Flavobacteriia</taxon>
        <taxon>Flavobacteriales</taxon>
        <taxon>Flavobacteriaceae</taxon>
        <taxon>Croceitalea</taxon>
    </lineage>
</organism>
<evidence type="ECO:0000256" key="6">
    <source>
        <dbReference type="SAM" id="Phobius"/>
    </source>
</evidence>
<reference evidence="9 10" key="1">
    <citation type="submission" date="2015-09" db="EMBL/GenBank/DDBJ databases">
        <title>Genome sequence of the marine flavobacterium Croceitalea dokdonensis DOKDO 023 that contains proton- and sodium-pumping rhodopsins.</title>
        <authorList>
            <person name="Kwon S.-K."/>
            <person name="Lee H.K."/>
            <person name="Kwak M.-J."/>
            <person name="Kim J.F."/>
        </authorList>
    </citation>
    <scope>NUCLEOTIDE SEQUENCE [LARGE SCALE GENOMIC DNA]</scope>
    <source>
        <strain evidence="9 10">DOKDO 023</strain>
    </source>
</reference>
<feature type="transmembrane region" description="Helical" evidence="6">
    <location>
        <begin position="679"/>
        <end position="700"/>
    </location>
</feature>
<dbReference type="RefSeq" id="WP_054559836.1">
    <property type="nucleotide sequence ID" value="NZ_LDJX01000006.1"/>
</dbReference>
<dbReference type="EMBL" id="LDJX01000006">
    <property type="protein sequence ID" value="KPM30833.1"/>
    <property type="molecule type" value="Genomic_DNA"/>
</dbReference>
<dbReference type="PATRIC" id="fig|1300341.3.peg.2966"/>
<feature type="transmembrane region" description="Helical" evidence="6">
    <location>
        <begin position="762"/>
        <end position="785"/>
    </location>
</feature>
<dbReference type="InterPro" id="IPR003838">
    <property type="entry name" value="ABC3_permease_C"/>
</dbReference>
<feature type="domain" description="MacB-like periplasmic core" evidence="8">
    <location>
        <begin position="20"/>
        <end position="241"/>
    </location>
</feature>
<evidence type="ECO:0000256" key="1">
    <source>
        <dbReference type="ARBA" id="ARBA00004651"/>
    </source>
</evidence>
<evidence type="ECO:0000256" key="2">
    <source>
        <dbReference type="ARBA" id="ARBA00022475"/>
    </source>
</evidence>
<proteinExistence type="predicted"/>
<sequence>MFKNYFKIAWRNLLKNKGYSIINIGGLALGMAVTLIIGLWMQDELTHNDNFKNKDRFAQIFQSQTFNNRTGTGPAIPLPLEPALRDGYGDSFKYLVMSSWTNDSYIKYGEINLSRPGNYMQRKAPQLLGLNVLKGDEDGLREMNSIMLSKSTADAFFGNVDPIGKTVRISNEHDMMVTAVYEDLPYNSSFSETDFIMPWDHYYNTQEWMQNSKDNWQNNSFQMFVEIAENTSMESITNAIIDVKKNADEDVVQYNPRIFLFPMEDWYLRSNFENGVQTGGRIKYVWLFGIIGAFVLLLACINFMNLSTARSEKRAKEVGIRKSIGSQKGQLIYQFLSESFLVVLFAYLMALIIVLLCLNGFNELARKEIEFPWGSGGFWLISVGFILFTALLAGSYPALYLSSFRPVDVLKGTFKTGKYAGLPRKILVVLQFTVSVAFIIGTVIVMQQINHAKNRPIGYDREGLIQIPTFSQDFTGKSDLMREQFIKSGAVVEMATSSSPTTRIWSNRSGFTWEGKPEGFQEDLAWTEVSSEYAKTIGLKIVQGRDFSRDMATDSLGVLINQTAVKYFGFENPIGMLLKDSDVEDPNPPLKIIGVVEDMIAQSPYEPVKQGMYVYDRHNNFSYYNLRLNPNQSVNQNLAIIERVFKENFPAIPFEYDFVDEEYAAKFAAEQRIGTLSGIFTALAILISCLGLFGLTSFVAEQRTKEIGVRKVLGASVFNVWNMLSKDFLKLVVISCFIAVPIAYYVMNGWLQEYPYRVILKWWIFALAMLGAMGVTVLTVSFQAIRAAKQNPVKSLRTE</sequence>
<feature type="transmembrane region" description="Helical" evidence="6">
    <location>
        <begin position="376"/>
        <end position="401"/>
    </location>
</feature>
<evidence type="ECO:0000313" key="9">
    <source>
        <dbReference type="EMBL" id="KPM30833.1"/>
    </source>
</evidence>
<name>A0A0P7AZ58_9FLAO</name>
<feature type="transmembrane region" description="Helical" evidence="6">
    <location>
        <begin position="21"/>
        <end position="41"/>
    </location>
</feature>
<dbReference type="Pfam" id="PF12704">
    <property type="entry name" value="MacB_PCD"/>
    <property type="match status" value="2"/>
</dbReference>
<dbReference type="Proteomes" id="UP000050280">
    <property type="component" value="Unassembled WGS sequence"/>
</dbReference>
<comment type="caution">
    <text evidence="9">The sequence shown here is derived from an EMBL/GenBank/DDBJ whole genome shotgun (WGS) entry which is preliminary data.</text>
</comment>
<dbReference type="Pfam" id="PF02687">
    <property type="entry name" value="FtsX"/>
    <property type="match status" value="2"/>
</dbReference>
<dbReference type="InterPro" id="IPR050250">
    <property type="entry name" value="Macrolide_Exporter_MacB"/>
</dbReference>
<evidence type="ECO:0000313" key="10">
    <source>
        <dbReference type="Proteomes" id="UP000050280"/>
    </source>
</evidence>
<dbReference type="AlphaFoldDB" id="A0A0P7AZ58"/>
<evidence type="ECO:0000256" key="4">
    <source>
        <dbReference type="ARBA" id="ARBA00022989"/>
    </source>
</evidence>
<keyword evidence="10" id="KW-1185">Reference proteome</keyword>
<feature type="transmembrane region" description="Helical" evidence="6">
    <location>
        <begin position="331"/>
        <end position="356"/>
    </location>
</feature>
<dbReference type="PANTHER" id="PTHR30572">
    <property type="entry name" value="MEMBRANE COMPONENT OF TRANSPORTER-RELATED"/>
    <property type="match status" value="1"/>
</dbReference>
<keyword evidence="5 6" id="KW-0472">Membrane</keyword>
<dbReference type="PANTHER" id="PTHR30572:SF18">
    <property type="entry name" value="ABC-TYPE MACROLIDE FAMILY EXPORT SYSTEM PERMEASE COMPONENT 2"/>
    <property type="match status" value="1"/>
</dbReference>
<feature type="transmembrane region" description="Helical" evidence="6">
    <location>
        <begin position="426"/>
        <end position="446"/>
    </location>
</feature>
<gene>
    <name evidence="9" type="ORF">I595_2810</name>
</gene>
<feature type="transmembrane region" description="Helical" evidence="6">
    <location>
        <begin position="284"/>
        <end position="306"/>
    </location>
</feature>
<keyword evidence="3 6" id="KW-0812">Transmembrane</keyword>
<keyword evidence="2" id="KW-1003">Cell membrane</keyword>
<feature type="transmembrane region" description="Helical" evidence="6">
    <location>
        <begin position="728"/>
        <end position="747"/>
    </location>
</feature>
<accession>A0A0P7AZ58</accession>
<evidence type="ECO:0000259" key="8">
    <source>
        <dbReference type="Pfam" id="PF12704"/>
    </source>
</evidence>
<keyword evidence="4 6" id="KW-1133">Transmembrane helix</keyword>
<feature type="domain" description="ABC3 transporter permease C-terminal" evidence="7">
    <location>
        <begin position="679"/>
        <end position="792"/>
    </location>
</feature>
<dbReference type="OrthoDB" id="8740261at2"/>
<feature type="domain" description="ABC3 transporter permease C-terminal" evidence="7">
    <location>
        <begin position="290"/>
        <end position="403"/>
    </location>
</feature>
<evidence type="ECO:0000256" key="5">
    <source>
        <dbReference type="ARBA" id="ARBA00023136"/>
    </source>
</evidence>
<comment type="subcellular location">
    <subcellularLocation>
        <location evidence="1">Cell membrane</location>
        <topology evidence="1">Multi-pass membrane protein</topology>
    </subcellularLocation>
</comment>
<dbReference type="GO" id="GO:0022857">
    <property type="term" value="F:transmembrane transporter activity"/>
    <property type="evidence" value="ECO:0007669"/>
    <property type="project" value="TreeGrafter"/>
</dbReference>
<feature type="domain" description="MacB-like periplasmic core" evidence="8">
    <location>
        <begin position="429"/>
        <end position="603"/>
    </location>
</feature>
<dbReference type="InterPro" id="IPR025857">
    <property type="entry name" value="MacB_PCD"/>
</dbReference>
<dbReference type="STRING" id="1300341.I595_2810"/>
<protein>
    <submittedName>
        <fullName evidence="9">Putative ABC transporter permease</fullName>
    </submittedName>
</protein>